<proteinExistence type="predicted"/>
<dbReference type="AlphaFoldDB" id="A0A1I3FQC2"/>
<protein>
    <submittedName>
        <fullName evidence="2">Transcriptional regulator, XRE family</fullName>
    </submittedName>
</protein>
<dbReference type="InterPro" id="IPR041413">
    <property type="entry name" value="MLTR_LBD"/>
</dbReference>
<dbReference type="Proteomes" id="UP000199548">
    <property type="component" value="Unassembled WGS sequence"/>
</dbReference>
<dbReference type="PANTHER" id="PTHR35010">
    <property type="entry name" value="BLL4672 PROTEIN-RELATED"/>
    <property type="match status" value="1"/>
</dbReference>
<dbReference type="Gene3D" id="1.10.260.40">
    <property type="entry name" value="lambda repressor-like DNA-binding domains"/>
    <property type="match status" value="1"/>
</dbReference>
<evidence type="ECO:0000313" key="3">
    <source>
        <dbReference type="Proteomes" id="UP000199548"/>
    </source>
</evidence>
<dbReference type="PROSITE" id="PS50943">
    <property type="entry name" value="HTH_CROC1"/>
    <property type="match status" value="1"/>
</dbReference>
<accession>A0A1I3FQC2</accession>
<keyword evidence="3" id="KW-1185">Reference proteome</keyword>
<dbReference type="OrthoDB" id="2959414at2"/>
<dbReference type="SUPFAM" id="SSF47413">
    <property type="entry name" value="lambda repressor-like DNA-binding domains"/>
    <property type="match status" value="1"/>
</dbReference>
<feature type="domain" description="HTH cro/C1-type" evidence="1">
    <location>
        <begin position="19"/>
        <end position="73"/>
    </location>
</feature>
<sequence>MNPTTTDTRSPASDLGALMRHWRDVRGTSQLDLSLDAGVSQRHISFIEGGRSVPSRQTLMDLAQALDIPLRERNTLLLAAGYAPIYPEGAWNAQEMQGVTSALARMLRQHEPFPAVVMDRYWNVLMTNESAPRFFNCFIDMSARSSPRNLLHLMFDPQGMRPFIADWEAVATSLIQRVYRESVGRVIDEKTRELLDALLDYPDVQAEWKSPKALSALPVSPTMPVIPLGFVKDGRVLNYFSMVATVGTPQTVAAQELRIECMFPADEASEVRHVALMREAAAT</sequence>
<dbReference type="SMART" id="SM00530">
    <property type="entry name" value="HTH_XRE"/>
    <property type="match status" value="1"/>
</dbReference>
<dbReference type="STRING" id="420953.SAMN05192543_10261"/>
<gene>
    <name evidence="2" type="ORF">SAMN05192543_10261</name>
</gene>
<dbReference type="PANTHER" id="PTHR35010:SF4">
    <property type="entry name" value="BLL5781 PROTEIN"/>
    <property type="match status" value="1"/>
</dbReference>
<name>A0A1I3FQC2_9BURK</name>
<organism evidence="2 3">
    <name type="scientific">Paraburkholderia megapolitana</name>
    <dbReference type="NCBI Taxonomy" id="420953"/>
    <lineage>
        <taxon>Bacteria</taxon>
        <taxon>Pseudomonadati</taxon>
        <taxon>Pseudomonadota</taxon>
        <taxon>Betaproteobacteria</taxon>
        <taxon>Burkholderiales</taxon>
        <taxon>Burkholderiaceae</taxon>
        <taxon>Paraburkholderia</taxon>
    </lineage>
</organism>
<dbReference type="InterPro" id="IPR001387">
    <property type="entry name" value="Cro/C1-type_HTH"/>
</dbReference>
<evidence type="ECO:0000313" key="2">
    <source>
        <dbReference type="EMBL" id="SFI13410.1"/>
    </source>
</evidence>
<evidence type="ECO:0000259" key="1">
    <source>
        <dbReference type="PROSITE" id="PS50943"/>
    </source>
</evidence>
<dbReference type="GO" id="GO:0003677">
    <property type="term" value="F:DNA binding"/>
    <property type="evidence" value="ECO:0007669"/>
    <property type="project" value="InterPro"/>
</dbReference>
<dbReference type="Pfam" id="PF01381">
    <property type="entry name" value="HTH_3"/>
    <property type="match status" value="1"/>
</dbReference>
<reference evidence="2 3" key="1">
    <citation type="submission" date="2016-10" db="EMBL/GenBank/DDBJ databases">
        <authorList>
            <person name="de Groot N.N."/>
        </authorList>
    </citation>
    <scope>NUCLEOTIDE SEQUENCE [LARGE SCALE GENOMIC DNA]</scope>
    <source>
        <strain evidence="2 3">LMG 23650</strain>
    </source>
</reference>
<dbReference type="CDD" id="cd00093">
    <property type="entry name" value="HTH_XRE"/>
    <property type="match status" value="1"/>
</dbReference>
<dbReference type="EMBL" id="FOQU01000002">
    <property type="protein sequence ID" value="SFI13410.1"/>
    <property type="molecule type" value="Genomic_DNA"/>
</dbReference>
<dbReference type="RefSeq" id="WP_091009130.1">
    <property type="nucleotide sequence ID" value="NZ_CP041745.1"/>
</dbReference>
<dbReference type="InterPro" id="IPR010982">
    <property type="entry name" value="Lambda_DNA-bd_dom_sf"/>
</dbReference>
<dbReference type="Pfam" id="PF17765">
    <property type="entry name" value="MLTR_LBD"/>
    <property type="match status" value="1"/>
</dbReference>
<dbReference type="Gene3D" id="3.30.450.180">
    <property type="match status" value="1"/>
</dbReference>